<protein>
    <submittedName>
        <fullName evidence="2">Uncharacterized protein</fullName>
    </submittedName>
</protein>
<feature type="compositionally biased region" description="Basic and acidic residues" evidence="1">
    <location>
        <begin position="234"/>
        <end position="257"/>
    </location>
</feature>
<keyword evidence="3" id="KW-1185">Reference proteome</keyword>
<feature type="compositionally biased region" description="Low complexity" evidence="1">
    <location>
        <begin position="219"/>
        <end position="231"/>
    </location>
</feature>
<evidence type="ECO:0000313" key="3">
    <source>
        <dbReference type="Proteomes" id="UP001460270"/>
    </source>
</evidence>
<dbReference type="AlphaFoldDB" id="A0AAW0NN67"/>
<dbReference type="EMBL" id="JBBPFD010000013">
    <property type="protein sequence ID" value="KAK7901482.1"/>
    <property type="molecule type" value="Genomic_DNA"/>
</dbReference>
<comment type="caution">
    <text evidence="2">The sequence shown here is derived from an EMBL/GenBank/DDBJ whole genome shotgun (WGS) entry which is preliminary data.</text>
</comment>
<proteinExistence type="predicted"/>
<dbReference type="Proteomes" id="UP001460270">
    <property type="component" value="Unassembled WGS sequence"/>
</dbReference>
<feature type="compositionally biased region" description="Gly residues" evidence="1">
    <location>
        <begin position="327"/>
        <end position="341"/>
    </location>
</feature>
<feature type="compositionally biased region" description="Basic and acidic residues" evidence="1">
    <location>
        <begin position="311"/>
        <end position="322"/>
    </location>
</feature>
<evidence type="ECO:0000313" key="2">
    <source>
        <dbReference type="EMBL" id="KAK7901482.1"/>
    </source>
</evidence>
<feature type="region of interest" description="Disordered" evidence="1">
    <location>
        <begin position="155"/>
        <end position="372"/>
    </location>
</feature>
<organism evidence="2 3">
    <name type="scientific">Mugilogobius chulae</name>
    <name type="common">yellowstripe goby</name>
    <dbReference type="NCBI Taxonomy" id="88201"/>
    <lineage>
        <taxon>Eukaryota</taxon>
        <taxon>Metazoa</taxon>
        <taxon>Chordata</taxon>
        <taxon>Craniata</taxon>
        <taxon>Vertebrata</taxon>
        <taxon>Euteleostomi</taxon>
        <taxon>Actinopterygii</taxon>
        <taxon>Neopterygii</taxon>
        <taxon>Teleostei</taxon>
        <taxon>Neoteleostei</taxon>
        <taxon>Acanthomorphata</taxon>
        <taxon>Gobiaria</taxon>
        <taxon>Gobiiformes</taxon>
        <taxon>Gobioidei</taxon>
        <taxon>Gobiidae</taxon>
        <taxon>Gobionellinae</taxon>
        <taxon>Mugilogobius</taxon>
    </lineage>
</organism>
<feature type="compositionally biased region" description="Basic and acidic residues" evidence="1">
    <location>
        <begin position="277"/>
        <end position="288"/>
    </location>
</feature>
<gene>
    <name evidence="2" type="ORF">WMY93_018251</name>
</gene>
<feature type="compositionally biased region" description="Basic and acidic residues" evidence="1">
    <location>
        <begin position="187"/>
        <end position="203"/>
    </location>
</feature>
<feature type="compositionally biased region" description="Basic and acidic residues" evidence="1">
    <location>
        <begin position="343"/>
        <end position="354"/>
    </location>
</feature>
<feature type="compositionally biased region" description="Low complexity" evidence="1">
    <location>
        <begin position="289"/>
        <end position="298"/>
    </location>
</feature>
<feature type="compositionally biased region" description="Low complexity" evidence="1">
    <location>
        <begin position="258"/>
        <end position="276"/>
    </location>
</feature>
<accession>A0AAW0NN67</accession>
<name>A0AAW0NN67_9GOBI</name>
<sequence>MAAAVDRPFSSDLSLIKRLNYSLQHGRHRDRPTQHCPRAPLRLDVPLLDPCSGHLSAASGASLGLKNPPPFICLPHVYSDLRVPPGLRDRARTAEPRFVSLSLDASPEKDWNSRRIHHSALRAWINGENAAHFNTETLFRAPTGKNVFEHCSGRNFSSETPAEFPSLRQKTRVWAGPTAGPGTGPGRDPRQDQGQDQDPRQDQGQDQNRTTAGPGTGPGQDPRQDQGQDQDGPADDRTRRTTDQGQDQDRTHGRTSDGQDPQQDQDGPTAGPGQDQDGTHDRTRDRTRTGPTAGPGTDQEGPTAGPGTLPGRDHGRTRDRTRTGPTAGPGTGPTAGTGTGPGRDPRQEQGRDQDGPGQGRTRAGLHEIGAGH</sequence>
<reference evidence="3" key="1">
    <citation type="submission" date="2024-04" db="EMBL/GenBank/DDBJ databases">
        <title>Salinicola lusitanus LLJ914,a marine bacterium isolated from the Okinawa Trough.</title>
        <authorList>
            <person name="Li J."/>
        </authorList>
    </citation>
    <scope>NUCLEOTIDE SEQUENCE [LARGE SCALE GENOMIC DNA]</scope>
</reference>
<evidence type="ECO:0000256" key="1">
    <source>
        <dbReference type="SAM" id="MobiDB-lite"/>
    </source>
</evidence>